<evidence type="ECO:0000313" key="8">
    <source>
        <dbReference type="EMBL" id="SVD86900.1"/>
    </source>
</evidence>
<sequence length="78" mass="8853">MRFAIIRFPGTWSDRDCAHILQNILGQKADILWHKEENLEEYDVAILPGGFSYGDYLRCGSIAQFSPIMKGVEQFASS</sequence>
<keyword evidence="3" id="KW-0547">Nucleotide-binding</keyword>
<dbReference type="Pfam" id="PF13507">
    <property type="entry name" value="GATase_5"/>
    <property type="match status" value="1"/>
</dbReference>
<dbReference type="PANTHER" id="PTHR47552:SF1">
    <property type="entry name" value="PHOSPHORIBOSYLFORMYLGLYCINAMIDINE SYNTHASE SUBUNIT PURQ"/>
    <property type="match status" value="1"/>
</dbReference>
<name>A0A382YUW3_9ZZZZ</name>
<dbReference type="GO" id="GO:0006189">
    <property type="term" value="P:'de novo' IMP biosynthetic process"/>
    <property type="evidence" value="ECO:0007669"/>
    <property type="project" value="InterPro"/>
</dbReference>
<dbReference type="GO" id="GO:0016787">
    <property type="term" value="F:hydrolase activity"/>
    <property type="evidence" value="ECO:0007669"/>
    <property type="project" value="UniProtKB-KW"/>
</dbReference>
<reference evidence="8" key="1">
    <citation type="submission" date="2018-05" db="EMBL/GenBank/DDBJ databases">
        <authorList>
            <person name="Lanie J.A."/>
            <person name="Ng W.-L."/>
            <person name="Kazmierczak K.M."/>
            <person name="Andrzejewski T.M."/>
            <person name="Davidsen T.M."/>
            <person name="Wayne K.J."/>
            <person name="Tettelin H."/>
            <person name="Glass J.I."/>
            <person name="Rusch D."/>
            <person name="Podicherti R."/>
            <person name="Tsui H.-C.T."/>
            <person name="Winkler M.E."/>
        </authorList>
    </citation>
    <scope>NUCLEOTIDE SEQUENCE</scope>
</reference>
<dbReference type="PANTHER" id="PTHR47552">
    <property type="entry name" value="PHOSPHORIBOSYLFORMYLGLYCINAMIDINE SYNTHASE SUBUNIT PURQ"/>
    <property type="match status" value="1"/>
</dbReference>
<dbReference type="GO" id="GO:0004642">
    <property type="term" value="F:phosphoribosylformylglycinamidine synthase activity"/>
    <property type="evidence" value="ECO:0007669"/>
    <property type="project" value="InterPro"/>
</dbReference>
<dbReference type="Gene3D" id="3.40.50.880">
    <property type="match status" value="1"/>
</dbReference>
<dbReference type="SUPFAM" id="SSF52317">
    <property type="entry name" value="Class I glutamine amidotransferase-like"/>
    <property type="match status" value="1"/>
</dbReference>
<keyword evidence="2" id="KW-0436">Ligase</keyword>
<evidence type="ECO:0000256" key="4">
    <source>
        <dbReference type="ARBA" id="ARBA00022755"/>
    </source>
</evidence>
<evidence type="ECO:0008006" key="9">
    <source>
        <dbReference type="Google" id="ProtNLM"/>
    </source>
</evidence>
<protein>
    <recommendedName>
        <fullName evidence="9">Phosphoribosylformylglycinamidine synthase I</fullName>
    </recommendedName>
</protein>
<evidence type="ECO:0000256" key="5">
    <source>
        <dbReference type="ARBA" id="ARBA00022801"/>
    </source>
</evidence>
<proteinExistence type="predicted"/>
<keyword evidence="5" id="KW-0378">Hydrolase</keyword>
<keyword evidence="1" id="KW-0963">Cytoplasm</keyword>
<dbReference type="SMART" id="SM01211">
    <property type="entry name" value="GATase_5"/>
    <property type="match status" value="1"/>
</dbReference>
<keyword evidence="7" id="KW-0315">Glutamine amidotransferase</keyword>
<evidence type="ECO:0000256" key="1">
    <source>
        <dbReference type="ARBA" id="ARBA00022490"/>
    </source>
</evidence>
<evidence type="ECO:0000256" key="3">
    <source>
        <dbReference type="ARBA" id="ARBA00022741"/>
    </source>
</evidence>
<evidence type="ECO:0000256" key="7">
    <source>
        <dbReference type="ARBA" id="ARBA00022962"/>
    </source>
</evidence>
<feature type="non-terminal residue" evidence="8">
    <location>
        <position position="78"/>
    </location>
</feature>
<accession>A0A382YUW3</accession>
<gene>
    <name evidence="8" type="ORF">METZ01_LOCUS439754</name>
</gene>
<evidence type="ECO:0000256" key="2">
    <source>
        <dbReference type="ARBA" id="ARBA00022598"/>
    </source>
</evidence>
<dbReference type="EMBL" id="UINC01178633">
    <property type="protein sequence ID" value="SVD86900.1"/>
    <property type="molecule type" value="Genomic_DNA"/>
</dbReference>
<dbReference type="AlphaFoldDB" id="A0A382YUW3"/>
<evidence type="ECO:0000256" key="6">
    <source>
        <dbReference type="ARBA" id="ARBA00022840"/>
    </source>
</evidence>
<dbReference type="GO" id="GO:0005524">
    <property type="term" value="F:ATP binding"/>
    <property type="evidence" value="ECO:0007669"/>
    <property type="project" value="UniProtKB-KW"/>
</dbReference>
<keyword evidence="6" id="KW-0067">ATP-binding</keyword>
<keyword evidence="4" id="KW-0658">Purine biosynthesis</keyword>
<dbReference type="InterPro" id="IPR010075">
    <property type="entry name" value="PRibForGlyAmidine_synth_PurQ"/>
</dbReference>
<organism evidence="8">
    <name type="scientific">marine metagenome</name>
    <dbReference type="NCBI Taxonomy" id="408172"/>
    <lineage>
        <taxon>unclassified sequences</taxon>
        <taxon>metagenomes</taxon>
        <taxon>ecological metagenomes</taxon>
    </lineage>
</organism>
<dbReference type="InterPro" id="IPR029062">
    <property type="entry name" value="Class_I_gatase-like"/>
</dbReference>